<keyword evidence="1" id="KW-0732">Signal</keyword>
<dbReference type="InterPro" id="IPR020008">
    <property type="entry name" value="GlyGly_CTERM"/>
</dbReference>
<dbReference type="Proteomes" id="UP001520878">
    <property type="component" value="Unassembled WGS sequence"/>
</dbReference>
<feature type="signal peptide" evidence="1">
    <location>
        <begin position="1"/>
        <end position="22"/>
    </location>
</feature>
<name>A0ABS8G6H1_9ALTE</name>
<organism evidence="2 3">
    <name type="scientific">Fluctibacter halophilus</name>
    <dbReference type="NCBI Taxonomy" id="226011"/>
    <lineage>
        <taxon>Bacteria</taxon>
        <taxon>Pseudomonadati</taxon>
        <taxon>Pseudomonadota</taxon>
        <taxon>Gammaproteobacteria</taxon>
        <taxon>Alteromonadales</taxon>
        <taxon>Alteromonadaceae</taxon>
        <taxon>Fluctibacter</taxon>
    </lineage>
</organism>
<feature type="chain" id="PRO_5045129698" evidence="1">
    <location>
        <begin position="23"/>
        <end position="552"/>
    </location>
</feature>
<evidence type="ECO:0000256" key="1">
    <source>
        <dbReference type="SAM" id="SignalP"/>
    </source>
</evidence>
<evidence type="ECO:0000313" key="2">
    <source>
        <dbReference type="EMBL" id="MCC2615681.1"/>
    </source>
</evidence>
<evidence type="ECO:0000313" key="3">
    <source>
        <dbReference type="Proteomes" id="UP001520878"/>
    </source>
</evidence>
<dbReference type="RefSeq" id="WP_229157811.1">
    <property type="nucleotide sequence ID" value="NZ_JAJEWP010000001.1"/>
</dbReference>
<dbReference type="Pfam" id="PF11949">
    <property type="entry name" value="DUF3466"/>
    <property type="match status" value="1"/>
</dbReference>
<dbReference type="NCBIfam" id="TIGR03501">
    <property type="entry name" value="GlyGly_CTERM"/>
    <property type="match status" value="1"/>
</dbReference>
<reference evidence="2 3" key="1">
    <citation type="submission" date="2021-10" db="EMBL/GenBank/DDBJ databases">
        <title>Draft genome of Aestuariibacter halophilus JC2043.</title>
        <authorList>
            <person name="Emsley S.A."/>
            <person name="Pfannmuller K.M."/>
            <person name="Ushijima B."/>
            <person name="Saw J.H."/>
            <person name="Videau P."/>
        </authorList>
    </citation>
    <scope>NUCLEOTIDE SEQUENCE [LARGE SCALE GENOMIC DNA]</scope>
    <source>
        <strain evidence="2 3">JC2043</strain>
    </source>
</reference>
<protein>
    <submittedName>
        <fullName evidence="2">DUF3466 family protein</fullName>
    </submittedName>
</protein>
<dbReference type="InterPro" id="IPR022562">
    <property type="entry name" value="DUF3466"/>
</dbReference>
<accession>A0ABS8G6H1</accession>
<sequence>MKLNRLATALSITCLCAPVAMAAKYRVVELPLQDKAKYTFSAAINDSGDMLAHGQLPFNPPIDTSLVNFEDEALVNSLTDPGAAENGIFNADDLVLLYNYVKSGADNALSQQLADYQSYVFDSQEINVVHGIDVYDSELESHTQSVDIFARDINNSGGIVGNSPDPYQKVEYQNESGDEFTFVVHGFNQRGFLSLNNQTTIAVIPPEDTLGGVSQANGINNSFEVAGMASIGISETLQAAVDDCENDEQRGDSPVELCINNLLKTNTDAGFVRRGMIWQYDANGNLIDERELGMLVTPDTETNTVLTSRAVAINNNGVAVGTSHDYYQGDESRPLVFAAIFDGNEVKGITDHSEYYTSYATDINDQNVVVGYALKILSGGERSKFFVHDMQGESTIYPDDFFESSSSIARAINNEGLVVGDGEVDSNLTGSRRRAGFIYDINNDTFENINTLIGCDSSYDIVQANDINDNGEIAATAVVYRERMNIAGELDLDDRGNTIEEGMTVAVKLIPIPGGDVDECQQNDVKYERKGGTLSLLGLLLLPVVAWRRRLR</sequence>
<proteinExistence type="predicted"/>
<keyword evidence="3" id="KW-1185">Reference proteome</keyword>
<dbReference type="EMBL" id="JAJEWP010000001">
    <property type="protein sequence ID" value="MCC2615681.1"/>
    <property type="molecule type" value="Genomic_DNA"/>
</dbReference>
<comment type="caution">
    <text evidence="2">The sequence shown here is derived from an EMBL/GenBank/DDBJ whole genome shotgun (WGS) entry which is preliminary data.</text>
</comment>
<gene>
    <name evidence="2" type="ORF">LJ739_05455</name>
</gene>